<dbReference type="AlphaFoldDB" id="A0A1M5JDY7"/>
<sequence length="131" mass="14267">MVDLGAAIGDLAAGNSSMVGVMMRIGTAAIWVALAGVFSLPASGAYAQDARRQASQAAQPAAAEISAQRRFRPPQTRLRVQPYYEPNPEGVYPRYYPGRNAVRECNATYVQEYRPSGTVIVPRMSCFWRPG</sequence>
<evidence type="ECO:0000313" key="3">
    <source>
        <dbReference type="Proteomes" id="UP000190675"/>
    </source>
</evidence>
<dbReference type="Proteomes" id="UP000190675">
    <property type="component" value="Chromosome I"/>
</dbReference>
<gene>
    <name evidence="2" type="ORF">SAMN05444169_2163</name>
</gene>
<evidence type="ECO:0000313" key="2">
    <source>
        <dbReference type="EMBL" id="SHG38794.1"/>
    </source>
</evidence>
<feature type="transmembrane region" description="Helical" evidence="1">
    <location>
        <begin position="28"/>
        <end position="47"/>
    </location>
</feature>
<keyword evidence="1" id="KW-0812">Transmembrane</keyword>
<reference evidence="2 3" key="1">
    <citation type="submission" date="2016-11" db="EMBL/GenBank/DDBJ databases">
        <authorList>
            <person name="Jaros S."/>
            <person name="Januszkiewicz K."/>
            <person name="Wedrychowicz H."/>
        </authorList>
    </citation>
    <scope>NUCLEOTIDE SEQUENCE [LARGE SCALE GENOMIC DNA]</scope>
    <source>
        <strain evidence="2 3">GAS242</strain>
    </source>
</reference>
<accession>A0A1M5JDY7</accession>
<dbReference type="EMBL" id="LT670818">
    <property type="protein sequence ID" value="SHG38794.1"/>
    <property type="molecule type" value="Genomic_DNA"/>
</dbReference>
<name>A0A1M5JDY7_9BRAD</name>
<evidence type="ECO:0000256" key="1">
    <source>
        <dbReference type="SAM" id="Phobius"/>
    </source>
</evidence>
<protein>
    <submittedName>
        <fullName evidence="2">Uncharacterized protein</fullName>
    </submittedName>
</protein>
<organism evidence="2 3">
    <name type="scientific">Bradyrhizobium erythrophlei</name>
    <dbReference type="NCBI Taxonomy" id="1437360"/>
    <lineage>
        <taxon>Bacteria</taxon>
        <taxon>Pseudomonadati</taxon>
        <taxon>Pseudomonadota</taxon>
        <taxon>Alphaproteobacteria</taxon>
        <taxon>Hyphomicrobiales</taxon>
        <taxon>Nitrobacteraceae</taxon>
        <taxon>Bradyrhizobium</taxon>
    </lineage>
</organism>
<keyword evidence="1" id="KW-0472">Membrane</keyword>
<keyword evidence="1" id="KW-1133">Transmembrane helix</keyword>
<proteinExistence type="predicted"/>